<proteinExistence type="predicted"/>
<feature type="compositionally biased region" description="Low complexity" evidence="1">
    <location>
        <begin position="89"/>
        <end position="102"/>
    </location>
</feature>
<feature type="region of interest" description="Disordered" evidence="1">
    <location>
        <begin position="1"/>
        <end position="239"/>
    </location>
</feature>
<protein>
    <submittedName>
        <fullName evidence="2">Uncharacterized protein</fullName>
    </submittedName>
</protein>
<feature type="compositionally biased region" description="Gly residues" evidence="1">
    <location>
        <begin position="34"/>
        <end position="52"/>
    </location>
</feature>
<evidence type="ECO:0000256" key="1">
    <source>
        <dbReference type="SAM" id="MobiDB-lite"/>
    </source>
</evidence>
<gene>
    <name evidence="2" type="ORF">QF035_008279</name>
</gene>
<evidence type="ECO:0000313" key="3">
    <source>
        <dbReference type="Proteomes" id="UP001230328"/>
    </source>
</evidence>
<feature type="compositionally biased region" description="Basic and acidic residues" evidence="1">
    <location>
        <begin position="66"/>
        <end position="76"/>
    </location>
</feature>
<keyword evidence="3" id="KW-1185">Reference proteome</keyword>
<accession>A0ABU0T550</accession>
<dbReference type="EMBL" id="JAUSZI010000002">
    <property type="protein sequence ID" value="MDQ1030697.1"/>
    <property type="molecule type" value="Genomic_DNA"/>
</dbReference>
<evidence type="ECO:0000313" key="2">
    <source>
        <dbReference type="EMBL" id="MDQ1030697.1"/>
    </source>
</evidence>
<dbReference type="Proteomes" id="UP001230328">
    <property type="component" value="Unassembled WGS sequence"/>
</dbReference>
<comment type="caution">
    <text evidence="2">The sequence shown here is derived from an EMBL/GenBank/DDBJ whole genome shotgun (WGS) entry which is preliminary data.</text>
</comment>
<sequence>MFPGLVGEVRGPVAGRGGTDGVPVRSTRGMAPVSGGGVSGKRAEAGGGGGISGSCRRSPAGRRFGKRDDAAEDVPREPVPSDACGRCDVPGVPEPGRVPETPGLGGASTGARLGGESVSSASVPSGRRGAPAAPGSCDARPGLAGPKKPCPGRRSGISDTSAAPRPDGVPGFPVSPDPSDCSRPLSAEGCSGGVEGRGGMEARRASVLMHPPFPRPRRPARRRIPSGSVPCLRARHSTG</sequence>
<feature type="compositionally biased region" description="Basic residues" evidence="1">
    <location>
        <begin position="215"/>
        <end position="224"/>
    </location>
</feature>
<name>A0ABU0T550_9ACTN</name>
<organism evidence="2 3">
    <name type="scientific">Streptomyces umbrinus</name>
    <dbReference type="NCBI Taxonomy" id="67370"/>
    <lineage>
        <taxon>Bacteria</taxon>
        <taxon>Bacillati</taxon>
        <taxon>Actinomycetota</taxon>
        <taxon>Actinomycetes</taxon>
        <taxon>Kitasatosporales</taxon>
        <taxon>Streptomycetaceae</taxon>
        <taxon>Streptomyces</taxon>
        <taxon>Streptomyces phaeochromogenes group</taxon>
    </lineage>
</organism>
<reference evidence="2 3" key="1">
    <citation type="submission" date="2023-07" db="EMBL/GenBank/DDBJ databases">
        <title>Comparative genomics of wheat-associated soil bacteria to identify genetic determinants of phenazine resistance.</title>
        <authorList>
            <person name="Mouncey N."/>
        </authorList>
    </citation>
    <scope>NUCLEOTIDE SEQUENCE [LARGE SCALE GENOMIC DNA]</scope>
    <source>
        <strain evidence="2 3">V2I4</strain>
    </source>
</reference>